<sequence length="352" mass="38726">MAKTVLITGASGYVGSHVCEQLLVAGFRVRAIARAGKVNTLRKSFTSHSDRFEVVELQDITNSDLSDVLKGVFAIVHVAVYLPFESEGAEKMIPGTIDSVLNIVKQAEAAGVKHIVVTGTFATVMNPQGTFSHDDWNPITKEAAIQSKDQMAVYAAAKKYSELALWEWAEAHPNVEVTTVSPPIVFGPWPSEFYMPTPNFGSTTIAMWNLLKPEGQLTGPAIPYYIDVRDLAKAHVLAITHSAPTSKVGRKRLVISSPHALDWEKAINIVKEERQQLADRVIKKTPYKFPPRAIIDLGRVKEVLGMKAEDFHTFEATILDSIDNCLKLEKEWISSGHEVNVPDLGPFVPAAE</sequence>
<evidence type="ECO:0000256" key="2">
    <source>
        <dbReference type="ARBA" id="ARBA00023445"/>
    </source>
</evidence>
<evidence type="ECO:0000259" key="3">
    <source>
        <dbReference type="Pfam" id="PF01370"/>
    </source>
</evidence>
<feature type="domain" description="NAD-dependent epimerase/dehydratase" evidence="3">
    <location>
        <begin position="5"/>
        <end position="242"/>
    </location>
</feature>
<evidence type="ECO:0000313" key="5">
    <source>
        <dbReference type="Proteomes" id="UP001383192"/>
    </source>
</evidence>
<dbReference type="GO" id="GO:0016616">
    <property type="term" value="F:oxidoreductase activity, acting on the CH-OH group of donors, NAD or NADP as acceptor"/>
    <property type="evidence" value="ECO:0007669"/>
    <property type="project" value="TreeGrafter"/>
</dbReference>
<dbReference type="PANTHER" id="PTHR10366">
    <property type="entry name" value="NAD DEPENDENT EPIMERASE/DEHYDRATASE"/>
    <property type="match status" value="1"/>
</dbReference>
<dbReference type="InterPro" id="IPR036291">
    <property type="entry name" value="NAD(P)-bd_dom_sf"/>
</dbReference>
<proteinExistence type="inferred from homology"/>
<dbReference type="Proteomes" id="UP001383192">
    <property type="component" value="Unassembled WGS sequence"/>
</dbReference>
<dbReference type="AlphaFoldDB" id="A0AAW0DQ52"/>
<dbReference type="Gene3D" id="3.40.50.720">
    <property type="entry name" value="NAD(P)-binding Rossmann-like Domain"/>
    <property type="match status" value="1"/>
</dbReference>
<evidence type="ECO:0000313" key="4">
    <source>
        <dbReference type="EMBL" id="KAK7053185.1"/>
    </source>
</evidence>
<organism evidence="4 5">
    <name type="scientific">Paramarasmius palmivorus</name>
    <dbReference type="NCBI Taxonomy" id="297713"/>
    <lineage>
        <taxon>Eukaryota</taxon>
        <taxon>Fungi</taxon>
        <taxon>Dikarya</taxon>
        <taxon>Basidiomycota</taxon>
        <taxon>Agaricomycotina</taxon>
        <taxon>Agaricomycetes</taxon>
        <taxon>Agaricomycetidae</taxon>
        <taxon>Agaricales</taxon>
        <taxon>Marasmiineae</taxon>
        <taxon>Marasmiaceae</taxon>
        <taxon>Paramarasmius</taxon>
    </lineage>
</organism>
<dbReference type="Pfam" id="PF01370">
    <property type="entry name" value="Epimerase"/>
    <property type="match status" value="1"/>
</dbReference>
<accession>A0AAW0DQ52</accession>
<dbReference type="SUPFAM" id="SSF51735">
    <property type="entry name" value="NAD(P)-binding Rossmann-fold domains"/>
    <property type="match status" value="1"/>
</dbReference>
<evidence type="ECO:0000256" key="1">
    <source>
        <dbReference type="ARBA" id="ARBA00023002"/>
    </source>
</evidence>
<keyword evidence="5" id="KW-1185">Reference proteome</keyword>
<dbReference type="InterPro" id="IPR001509">
    <property type="entry name" value="Epimerase_deHydtase"/>
</dbReference>
<reference evidence="4 5" key="1">
    <citation type="submission" date="2024-01" db="EMBL/GenBank/DDBJ databases">
        <title>A draft genome for a cacao thread blight-causing isolate of Paramarasmius palmivorus.</title>
        <authorList>
            <person name="Baruah I.K."/>
            <person name="Bukari Y."/>
            <person name="Amoako-Attah I."/>
            <person name="Meinhardt L.W."/>
            <person name="Bailey B.A."/>
            <person name="Cohen S.P."/>
        </authorList>
    </citation>
    <scope>NUCLEOTIDE SEQUENCE [LARGE SCALE GENOMIC DNA]</scope>
    <source>
        <strain evidence="4 5">GH-12</strain>
    </source>
</reference>
<protein>
    <recommendedName>
        <fullName evidence="3">NAD-dependent epimerase/dehydratase domain-containing protein</fullName>
    </recommendedName>
</protein>
<dbReference type="InterPro" id="IPR050425">
    <property type="entry name" value="NAD(P)_dehydrat-like"/>
</dbReference>
<gene>
    <name evidence="4" type="ORF">VNI00_003804</name>
</gene>
<keyword evidence="1" id="KW-0560">Oxidoreductase</keyword>
<dbReference type="PANTHER" id="PTHR10366:SF564">
    <property type="entry name" value="STEROL-4-ALPHA-CARBOXYLATE 3-DEHYDROGENASE, DECARBOXYLATING"/>
    <property type="match status" value="1"/>
</dbReference>
<comment type="caution">
    <text evidence="4">The sequence shown here is derived from an EMBL/GenBank/DDBJ whole genome shotgun (WGS) entry which is preliminary data.</text>
</comment>
<comment type="similarity">
    <text evidence="2">Belongs to the NAD(P)-dependent epimerase/dehydratase family. Dihydroflavonol-4-reductase subfamily.</text>
</comment>
<name>A0AAW0DQ52_9AGAR</name>
<dbReference type="EMBL" id="JAYKXP010000010">
    <property type="protein sequence ID" value="KAK7053185.1"/>
    <property type="molecule type" value="Genomic_DNA"/>
</dbReference>